<organism evidence="13 14">
    <name type="scientific">Rhizobium grahamii</name>
    <dbReference type="NCBI Taxonomy" id="1120045"/>
    <lineage>
        <taxon>Bacteria</taxon>
        <taxon>Pseudomonadati</taxon>
        <taxon>Pseudomonadota</taxon>
        <taxon>Alphaproteobacteria</taxon>
        <taxon>Hyphomicrobiales</taxon>
        <taxon>Rhizobiaceae</taxon>
        <taxon>Rhizobium/Agrobacterium group</taxon>
        <taxon>Rhizobium</taxon>
    </lineage>
</organism>
<reference evidence="13 14" key="1">
    <citation type="submission" date="2019-08" db="EMBL/GenBank/DDBJ databases">
        <title>Prosopis cineraria nodule microbiome.</title>
        <authorList>
            <person name="Ali R."/>
            <person name="Chaluvadi S.R."/>
            <person name="Wang X."/>
        </authorList>
    </citation>
    <scope>NUCLEOTIDE SEQUENCE [LARGE SCALE GENOMIC DNA]</scope>
    <source>
        <strain evidence="13 14">BG7</strain>
    </source>
</reference>
<dbReference type="AlphaFoldDB" id="A0A5Q0C8S8"/>
<comment type="cofactor">
    <cofactor evidence="1">
        <name>Mg(2+)</name>
        <dbReference type="ChEBI" id="CHEBI:18420"/>
    </cofactor>
</comment>
<proteinExistence type="inferred from homology"/>
<evidence type="ECO:0000256" key="11">
    <source>
        <dbReference type="RuleBase" id="RU004253"/>
    </source>
</evidence>
<name>A0A5Q0C8S8_9HYPH</name>
<evidence type="ECO:0000313" key="14">
    <source>
        <dbReference type="Proteomes" id="UP000326881"/>
    </source>
</evidence>
<accession>A0A5Q0C8S8</accession>
<dbReference type="Pfam" id="PF02581">
    <property type="entry name" value="TMP-TENI"/>
    <property type="match status" value="1"/>
</dbReference>
<dbReference type="RefSeq" id="WP_153271798.1">
    <property type="nucleotide sequence ID" value="NZ_CP043498.1"/>
</dbReference>
<dbReference type="GO" id="GO:0009229">
    <property type="term" value="P:thiamine diphosphate biosynthetic process"/>
    <property type="evidence" value="ECO:0007669"/>
    <property type="project" value="UniProtKB-UniPathway"/>
</dbReference>
<keyword evidence="4" id="KW-0479">Metal-binding</keyword>
<dbReference type="InterPro" id="IPR036206">
    <property type="entry name" value="ThiamineP_synth_sf"/>
</dbReference>
<dbReference type="SUPFAM" id="SSF51391">
    <property type="entry name" value="Thiamin phosphate synthase"/>
    <property type="match status" value="1"/>
</dbReference>
<keyword evidence="5" id="KW-0460">Magnesium</keyword>
<dbReference type="GO" id="GO:0004789">
    <property type="term" value="F:thiamine-phosphate diphosphorylase activity"/>
    <property type="evidence" value="ECO:0007669"/>
    <property type="project" value="UniProtKB-EC"/>
</dbReference>
<dbReference type="PANTHER" id="PTHR20857">
    <property type="entry name" value="THIAMINE-PHOSPHATE PYROPHOSPHORYLASE"/>
    <property type="match status" value="1"/>
</dbReference>
<keyword evidence="6 10" id="KW-0784">Thiamine biosynthesis</keyword>
<dbReference type="Gene3D" id="3.20.20.70">
    <property type="entry name" value="Aldolase class I"/>
    <property type="match status" value="1"/>
</dbReference>
<keyword evidence="14" id="KW-1185">Reference proteome</keyword>
<keyword evidence="3 10" id="KW-0808">Transferase</keyword>
<dbReference type="EC" id="2.5.1.3" evidence="10"/>
<evidence type="ECO:0000256" key="3">
    <source>
        <dbReference type="ARBA" id="ARBA00022679"/>
    </source>
</evidence>
<dbReference type="UniPathway" id="UPA00060">
    <property type="reaction ID" value="UER00141"/>
</dbReference>
<dbReference type="CDD" id="cd00564">
    <property type="entry name" value="TMP_TenI"/>
    <property type="match status" value="1"/>
</dbReference>
<gene>
    <name evidence="13" type="ORF">FZ934_15635</name>
</gene>
<protein>
    <recommendedName>
        <fullName evidence="10">Thiamine-phosphate synthase</fullName>
        <ecNumber evidence="10">2.5.1.3</ecNumber>
    </recommendedName>
    <alternativeName>
        <fullName evidence="10">Thiamine-phosphate pyrophosphorylase</fullName>
    </alternativeName>
</protein>
<feature type="domain" description="Thiamine phosphate synthase/TenI" evidence="12">
    <location>
        <begin position="12"/>
        <end position="180"/>
    </location>
</feature>
<dbReference type="OrthoDB" id="9794842at2"/>
<evidence type="ECO:0000313" key="13">
    <source>
        <dbReference type="EMBL" id="QFY61705.1"/>
    </source>
</evidence>
<comment type="catalytic activity">
    <reaction evidence="7 10">
        <text>4-methyl-5-(2-phosphooxyethyl)-thiazole + 4-amino-2-methyl-5-(diphosphooxymethyl)pyrimidine + H(+) = thiamine phosphate + diphosphate</text>
        <dbReference type="Rhea" id="RHEA:22328"/>
        <dbReference type="ChEBI" id="CHEBI:15378"/>
        <dbReference type="ChEBI" id="CHEBI:33019"/>
        <dbReference type="ChEBI" id="CHEBI:37575"/>
        <dbReference type="ChEBI" id="CHEBI:57841"/>
        <dbReference type="ChEBI" id="CHEBI:58296"/>
        <dbReference type="EC" id="2.5.1.3"/>
    </reaction>
</comment>
<evidence type="ECO:0000256" key="4">
    <source>
        <dbReference type="ARBA" id="ARBA00022723"/>
    </source>
</evidence>
<dbReference type="Proteomes" id="UP000326881">
    <property type="component" value="Chromosome"/>
</dbReference>
<dbReference type="InterPro" id="IPR022998">
    <property type="entry name" value="ThiamineP_synth_TenI"/>
</dbReference>
<comment type="similarity">
    <text evidence="10">Belongs to the thiamine-phosphate synthase family.</text>
</comment>
<dbReference type="GO" id="GO:0009228">
    <property type="term" value="P:thiamine biosynthetic process"/>
    <property type="evidence" value="ECO:0007669"/>
    <property type="project" value="UniProtKB-KW"/>
</dbReference>
<evidence type="ECO:0000256" key="6">
    <source>
        <dbReference type="ARBA" id="ARBA00022977"/>
    </source>
</evidence>
<dbReference type="GO" id="GO:0005737">
    <property type="term" value="C:cytoplasm"/>
    <property type="evidence" value="ECO:0007669"/>
    <property type="project" value="TreeGrafter"/>
</dbReference>
<comment type="catalytic activity">
    <reaction evidence="8 10">
        <text>2-(2-carboxy-4-methylthiazol-5-yl)ethyl phosphate + 4-amino-2-methyl-5-(diphosphooxymethyl)pyrimidine + 2 H(+) = thiamine phosphate + CO2 + diphosphate</text>
        <dbReference type="Rhea" id="RHEA:47848"/>
        <dbReference type="ChEBI" id="CHEBI:15378"/>
        <dbReference type="ChEBI" id="CHEBI:16526"/>
        <dbReference type="ChEBI" id="CHEBI:33019"/>
        <dbReference type="ChEBI" id="CHEBI:37575"/>
        <dbReference type="ChEBI" id="CHEBI:57841"/>
        <dbReference type="ChEBI" id="CHEBI:62890"/>
        <dbReference type="EC" id="2.5.1.3"/>
    </reaction>
</comment>
<evidence type="ECO:0000256" key="10">
    <source>
        <dbReference type="RuleBase" id="RU003826"/>
    </source>
</evidence>
<dbReference type="NCBIfam" id="NF000734">
    <property type="entry name" value="PRK00043.1-5"/>
    <property type="match status" value="1"/>
</dbReference>
<evidence type="ECO:0000256" key="2">
    <source>
        <dbReference type="ARBA" id="ARBA00005165"/>
    </source>
</evidence>
<evidence type="ECO:0000256" key="7">
    <source>
        <dbReference type="ARBA" id="ARBA00047334"/>
    </source>
</evidence>
<dbReference type="PANTHER" id="PTHR20857:SF15">
    <property type="entry name" value="THIAMINE-PHOSPHATE SYNTHASE"/>
    <property type="match status" value="1"/>
</dbReference>
<sequence length="205" mass="22793">MKLDPFYLIVDSSDWVARLVPLGVKLVQLRIKDRSETEIRTEIRNAKAICAADRCQLIVNDYWRLAIEEGCDFIHLGQEDLADADLGAIRSAGVKLGVSTHDAVELTAALAVEPDYIALGPIYATILKQMKWAPQGLERLRHWRSLVGDLPLVAIGGLNIDRIDGVFEHGADSAAVVTDITLNENPEKRTRQWIAATNSKRIDLR</sequence>
<evidence type="ECO:0000259" key="12">
    <source>
        <dbReference type="Pfam" id="PF02581"/>
    </source>
</evidence>
<evidence type="ECO:0000256" key="5">
    <source>
        <dbReference type="ARBA" id="ARBA00022842"/>
    </source>
</evidence>
<dbReference type="GO" id="GO:0046872">
    <property type="term" value="F:metal ion binding"/>
    <property type="evidence" value="ECO:0007669"/>
    <property type="project" value="UniProtKB-KW"/>
</dbReference>
<dbReference type="KEGG" id="rgr:FZ934_15635"/>
<dbReference type="EMBL" id="CP043498">
    <property type="protein sequence ID" value="QFY61705.1"/>
    <property type="molecule type" value="Genomic_DNA"/>
</dbReference>
<evidence type="ECO:0000256" key="9">
    <source>
        <dbReference type="ARBA" id="ARBA00047883"/>
    </source>
</evidence>
<comment type="pathway">
    <text evidence="2 11">Cofactor biosynthesis; thiamine diphosphate biosynthesis; thiamine phosphate from 4-amino-2-methyl-5-diphosphomethylpyrimidine and 4-methyl-5-(2-phosphoethyl)-thiazole: step 1/1.</text>
</comment>
<evidence type="ECO:0000256" key="8">
    <source>
        <dbReference type="ARBA" id="ARBA00047851"/>
    </source>
</evidence>
<dbReference type="NCBIfam" id="TIGR00693">
    <property type="entry name" value="thiE"/>
    <property type="match status" value="1"/>
</dbReference>
<evidence type="ECO:0000256" key="1">
    <source>
        <dbReference type="ARBA" id="ARBA00001946"/>
    </source>
</evidence>
<dbReference type="InterPro" id="IPR034291">
    <property type="entry name" value="TMP_synthase"/>
</dbReference>
<dbReference type="InterPro" id="IPR013785">
    <property type="entry name" value="Aldolase_TIM"/>
</dbReference>
<comment type="catalytic activity">
    <reaction evidence="9 10">
        <text>2-[(2R,5Z)-2-carboxy-4-methylthiazol-5(2H)-ylidene]ethyl phosphate + 4-amino-2-methyl-5-(diphosphooxymethyl)pyrimidine + 2 H(+) = thiamine phosphate + CO2 + diphosphate</text>
        <dbReference type="Rhea" id="RHEA:47844"/>
        <dbReference type="ChEBI" id="CHEBI:15378"/>
        <dbReference type="ChEBI" id="CHEBI:16526"/>
        <dbReference type="ChEBI" id="CHEBI:33019"/>
        <dbReference type="ChEBI" id="CHEBI:37575"/>
        <dbReference type="ChEBI" id="CHEBI:57841"/>
        <dbReference type="ChEBI" id="CHEBI:62899"/>
        <dbReference type="EC" id="2.5.1.3"/>
    </reaction>
</comment>